<comment type="caution">
    <text evidence="2">The sequence shown here is derived from an EMBL/GenBank/DDBJ whole genome shotgun (WGS) entry which is preliminary data.</text>
</comment>
<protein>
    <submittedName>
        <fullName evidence="2">Uncharacterized protein</fullName>
    </submittedName>
</protein>
<evidence type="ECO:0000313" key="3">
    <source>
        <dbReference type="Proteomes" id="UP000317430"/>
    </source>
</evidence>
<gene>
    <name evidence="2" type="ORF">FRX57_06095</name>
</gene>
<feature type="chain" id="PRO_5022697519" evidence="1">
    <location>
        <begin position="30"/>
        <end position="185"/>
    </location>
</feature>
<dbReference type="OrthoDB" id="2232421at2"/>
<sequence>MNKKYQKALIWSSCCLLALSNISPTIALATTDNSPTIQETTPTNSTVVTFSSSDLLQAAQKLYDDGIFTKEQYQTVFTTLTQRLGRKGVNKTVYLGNNLYDNYIDSVTWSLAVSLGAGAFGTLLGAIPGINAALAGFIASVASGVGSSYLSADRGVIIRTRQVYVPSNGVGGARIENRIVSIREQ</sequence>
<feature type="signal peptide" evidence="1">
    <location>
        <begin position="1"/>
        <end position="29"/>
    </location>
</feature>
<dbReference type="EMBL" id="VOHL01000005">
    <property type="protein sequence ID" value="TWS97164.1"/>
    <property type="molecule type" value="Genomic_DNA"/>
</dbReference>
<keyword evidence="3" id="KW-1185">Reference proteome</keyword>
<evidence type="ECO:0000256" key="1">
    <source>
        <dbReference type="SAM" id="SignalP"/>
    </source>
</evidence>
<dbReference type="Proteomes" id="UP000317430">
    <property type="component" value="Unassembled WGS sequence"/>
</dbReference>
<proteinExistence type="predicted"/>
<name>A0A5C5SCE0_9STRE</name>
<dbReference type="AlphaFoldDB" id="A0A5C5SCE0"/>
<reference evidence="2 3" key="1">
    <citation type="submission" date="2019-08" db="EMBL/GenBank/DDBJ databases">
        <authorList>
            <person name="Lei W."/>
        </authorList>
    </citation>
    <scope>NUCLEOTIDE SEQUENCE [LARGE SCALE GENOMIC DNA]</scope>
    <source>
        <strain evidence="2 3">CCUG 66496</strain>
    </source>
</reference>
<keyword evidence="1" id="KW-0732">Signal</keyword>
<organism evidence="2 3">
    <name type="scientific">Streptococcus cuniculipharyngis</name>
    <dbReference type="NCBI Taxonomy" id="1562651"/>
    <lineage>
        <taxon>Bacteria</taxon>
        <taxon>Bacillati</taxon>
        <taxon>Bacillota</taxon>
        <taxon>Bacilli</taxon>
        <taxon>Lactobacillales</taxon>
        <taxon>Streptococcaceae</taxon>
        <taxon>Streptococcus</taxon>
    </lineage>
</organism>
<evidence type="ECO:0000313" key="2">
    <source>
        <dbReference type="EMBL" id="TWS97164.1"/>
    </source>
</evidence>
<dbReference type="RefSeq" id="WP_146567716.1">
    <property type="nucleotide sequence ID" value="NZ_VOHL01000005.1"/>
</dbReference>
<accession>A0A5C5SCE0</accession>